<keyword evidence="3" id="KW-1185">Reference proteome</keyword>
<dbReference type="InterPro" id="IPR041657">
    <property type="entry name" value="HTH_17"/>
</dbReference>
<reference evidence="2 3" key="1">
    <citation type="submission" date="2024-07" db="EMBL/GenBank/DDBJ databases">
        <title>Genomic Encyclopedia of Type Strains, Phase V (KMG-V): Genome sequencing to study the core and pangenomes of soil and plant-associated prokaryotes.</title>
        <authorList>
            <person name="Whitman W."/>
        </authorList>
    </citation>
    <scope>NUCLEOTIDE SEQUENCE [LARGE SCALE GENOMIC DNA]</scope>
    <source>
        <strain evidence="2 3">USDA 152</strain>
    </source>
</reference>
<evidence type="ECO:0000313" key="3">
    <source>
        <dbReference type="Proteomes" id="UP001565369"/>
    </source>
</evidence>
<evidence type="ECO:0000313" key="2">
    <source>
        <dbReference type="EMBL" id="MEY9452316.1"/>
    </source>
</evidence>
<dbReference type="Proteomes" id="UP001565369">
    <property type="component" value="Unassembled WGS sequence"/>
</dbReference>
<dbReference type="RefSeq" id="WP_370093104.1">
    <property type="nucleotide sequence ID" value="NZ_JBGBZG010000002.1"/>
</dbReference>
<dbReference type="NCBIfam" id="TIGR01764">
    <property type="entry name" value="excise"/>
    <property type="match status" value="1"/>
</dbReference>
<comment type="caution">
    <text evidence="2">The sequence shown here is derived from an EMBL/GenBank/DDBJ whole genome shotgun (WGS) entry which is preliminary data.</text>
</comment>
<dbReference type="InterPro" id="IPR010093">
    <property type="entry name" value="SinI_DNA-bd"/>
</dbReference>
<dbReference type="Pfam" id="PF12728">
    <property type="entry name" value="HTH_17"/>
    <property type="match status" value="1"/>
</dbReference>
<proteinExistence type="predicted"/>
<feature type="domain" description="Helix-turn-helix" evidence="1">
    <location>
        <begin position="18"/>
        <end position="65"/>
    </location>
</feature>
<dbReference type="EMBL" id="JBGBZJ010000003">
    <property type="protein sequence ID" value="MEY9452316.1"/>
    <property type="molecule type" value="Genomic_DNA"/>
</dbReference>
<sequence length="73" mass="8005">MRKEHGGRHSDAHCSGLVYSIADITKLVGLGRTFVYQEIKEGRLAVRKAGRRTLVLDADLKAWLSALPTKAAT</sequence>
<evidence type="ECO:0000259" key="1">
    <source>
        <dbReference type="Pfam" id="PF12728"/>
    </source>
</evidence>
<dbReference type="Gene3D" id="1.10.238.160">
    <property type="match status" value="1"/>
</dbReference>
<name>A0ABV4FL64_9BRAD</name>
<protein>
    <submittedName>
        <fullName evidence="2">Excisionase family DNA binding protein</fullName>
    </submittedName>
</protein>
<gene>
    <name evidence="2" type="ORF">ABIG07_001264</name>
</gene>
<organism evidence="2 3">
    <name type="scientific">Bradyrhizobium ottawaense</name>
    <dbReference type="NCBI Taxonomy" id="931866"/>
    <lineage>
        <taxon>Bacteria</taxon>
        <taxon>Pseudomonadati</taxon>
        <taxon>Pseudomonadota</taxon>
        <taxon>Alphaproteobacteria</taxon>
        <taxon>Hyphomicrobiales</taxon>
        <taxon>Nitrobacteraceae</taxon>
        <taxon>Bradyrhizobium</taxon>
    </lineage>
</organism>
<accession>A0ABV4FL64</accession>